<accession>A0A9Q1MTJ7</accession>
<gene>
    <name evidence="2" type="ORF">K7X08_021007</name>
</gene>
<organism evidence="2 3">
    <name type="scientific">Anisodus acutangulus</name>
    <dbReference type="NCBI Taxonomy" id="402998"/>
    <lineage>
        <taxon>Eukaryota</taxon>
        <taxon>Viridiplantae</taxon>
        <taxon>Streptophyta</taxon>
        <taxon>Embryophyta</taxon>
        <taxon>Tracheophyta</taxon>
        <taxon>Spermatophyta</taxon>
        <taxon>Magnoliopsida</taxon>
        <taxon>eudicotyledons</taxon>
        <taxon>Gunneridae</taxon>
        <taxon>Pentapetalae</taxon>
        <taxon>asterids</taxon>
        <taxon>lamiids</taxon>
        <taxon>Solanales</taxon>
        <taxon>Solanaceae</taxon>
        <taxon>Solanoideae</taxon>
        <taxon>Hyoscyameae</taxon>
        <taxon>Anisodus</taxon>
    </lineage>
</organism>
<sequence length="126" mass="14322">MRTQSRINSWALAQLAGKGDKPIGPISPCISRSREEGKRKSPVRKHPNPSYAKNKNQNVQTTHNKLNSIQDTSISFRPVATDNEEKKKQAAGPGPIYMTQTKEKTRKRQHLRAKPTVIVVQRRQNR</sequence>
<feature type="compositionally biased region" description="Polar residues" evidence="1">
    <location>
        <begin position="51"/>
        <end position="75"/>
    </location>
</feature>
<keyword evidence="3" id="KW-1185">Reference proteome</keyword>
<evidence type="ECO:0000313" key="2">
    <source>
        <dbReference type="EMBL" id="KAJ8568285.1"/>
    </source>
</evidence>
<reference evidence="3" key="1">
    <citation type="journal article" date="2023" name="Proc. Natl. Acad. Sci. U.S.A.">
        <title>Genomic and structural basis for evolution of tropane alkaloid biosynthesis.</title>
        <authorList>
            <person name="Wanga Y.-J."/>
            <person name="Taina T."/>
            <person name="Yua J.-Y."/>
            <person name="Lia J."/>
            <person name="Xua B."/>
            <person name="Chenc J."/>
            <person name="D'Auriad J.C."/>
            <person name="Huanga J.-P."/>
            <person name="Huanga S.-X."/>
        </authorList>
    </citation>
    <scope>NUCLEOTIDE SEQUENCE [LARGE SCALE GENOMIC DNA]</scope>
    <source>
        <strain evidence="3">cv. KIB-2019</strain>
    </source>
</reference>
<evidence type="ECO:0000256" key="1">
    <source>
        <dbReference type="SAM" id="MobiDB-lite"/>
    </source>
</evidence>
<protein>
    <submittedName>
        <fullName evidence="2">Uncharacterized protein</fullName>
    </submittedName>
</protein>
<name>A0A9Q1MTJ7_9SOLA</name>
<dbReference type="Proteomes" id="UP001152561">
    <property type="component" value="Unassembled WGS sequence"/>
</dbReference>
<comment type="caution">
    <text evidence="2">The sequence shown here is derived from an EMBL/GenBank/DDBJ whole genome shotgun (WGS) entry which is preliminary data.</text>
</comment>
<dbReference type="AlphaFoldDB" id="A0A9Q1MTJ7"/>
<feature type="region of interest" description="Disordered" evidence="1">
    <location>
        <begin position="15"/>
        <end position="112"/>
    </location>
</feature>
<proteinExistence type="predicted"/>
<dbReference type="EMBL" id="JAJAGQ010000003">
    <property type="protein sequence ID" value="KAJ8568285.1"/>
    <property type="molecule type" value="Genomic_DNA"/>
</dbReference>
<evidence type="ECO:0000313" key="3">
    <source>
        <dbReference type="Proteomes" id="UP001152561"/>
    </source>
</evidence>